<evidence type="ECO:0000256" key="1">
    <source>
        <dbReference type="SAM" id="MobiDB-lite"/>
    </source>
</evidence>
<comment type="caution">
    <text evidence="2">The sequence shown here is derived from an EMBL/GenBank/DDBJ whole genome shotgun (WGS) entry which is preliminary data.</text>
</comment>
<feature type="region of interest" description="Disordered" evidence="1">
    <location>
        <begin position="169"/>
        <end position="191"/>
    </location>
</feature>
<name>A0A645B918_9ZZZZ</name>
<evidence type="ECO:0000313" key="2">
    <source>
        <dbReference type="EMBL" id="MPM58174.1"/>
    </source>
</evidence>
<organism evidence="2">
    <name type="scientific">bioreactor metagenome</name>
    <dbReference type="NCBI Taxonomy" id="1076179"/>
    <lineage>
        <taxon>unclassified sequences</taxon>
        <taxon>metagenomes</taxon>
        <taxon>ecological metagenomes</taxon>
    </lineage>
</organism>
<sequence length="272" mass="30456">MGRQRLGQHAPQQQRQQKAKPCQKVERAAPAAMRLQPSAEHWRQRRSQAEHHHHHRHHALRLRALEAVLHHGTHDHHARARAHTLHEAHQDQHLDVGHKRCGQRRQPIADGRRHQHAATPEGVAERAIEQHGAGHGQHVRAQRLLHGSRAHIELFGDGVERGQIGVDTQRTNHGAQGEQKREQGKSRHVSGKRCAAGAARTQLGAQKSKRPMLPCASTRSCDASRRAFRCGGHCGMPMVGIDSGLRAHRFLADLAGVGCYNRWSWRHETANG</sequence>
<gene>
    <name evidence="2" type="ORF">SDC9_105003</name>
</gene>
<dbReference type="AlphaFoldDB" id="A0A645B918"/>
<reference evidence="2" key="1">
    <citation type="submission" date="2019-08" db="EMBL/GenBank/DDBJ databases">
        <authorList>
            <person name="Kucharzyk K."/>
            <person name="Murdoch R.W."/>
            <person name="Higgins S."/>
            <person name="Loffler F."/>
        </authorList>
    </citation>
    <scope>NUCLEOTIDE SEQUENCE</scope>
</reference>
<dbReference type="EMBL" id="VSSQ01016631">
    <property type="protein sequence ID" value="MPM58174.1"/>
    <property type="molecule type" value="Genomic_DNA"/>
</dbReference>
<feature type="compositionally biased region" description="Basic residues" evidence="1">
    <location>
        <begin position="43"/>
        <end position="59"/>
    </location>
</feature>
<feature type="compositionally biased region" description="Low complexity" evidence="1">
    <location>
        <begin position="1"/>
        <end position="22"/>
    </location>
</feature>
<protein>
    <submittedName>
        <fullName evidence="2">Uncharacterized protein</fullName>
    </submittedName>
</protein>
<accession>A0A645B918</accession>
<proteinExistence type="predicted"/>
<feature type="region of interest" description="Disordered" evidence="1">
    <location>
        <begin position="1"/>
        <end position="59"/>
    </location>
</feature>